<dbReference type="EMBL" id="CP054301">
    <property type="protein sequence ID" value="QKK80531.1"/>
    <property type="molecule type" value="Genomic_DNA"/>
</dbReference>
<protein>
    <submittedName>
        <fullName evidence="1">Uncharacterized protein</fullName>
    </submittedName>
</protein>
<dbReference type="KEGG" id="mpri:MP3633_1802"/>
<sequence length="46" mass="5608">MDLRDKMRKIHHSKQCNKMKNYYSRSNYNAYYMSIFLKKILTSSGL</sequence>
<proteinExistence type="predicted"/>
<dbReference type="Proteomes" id="UP000509371">
    <property type="component" value="Chromosome"/>
</dbReference>
<name>A0A859D183_9GAMM</name>
<dbReference type="AlphaFoldDB" id="A0A859D183"/>
<organism evidence="1 2">
    <name type="scientific">Marinomonas primoryensis</name>
    <dbReference type="NCBI Taxonomy" id="178399"/>
    <lineage>
        <taxon>Bacteria</taxon>
        <taxon>Pseudomonadati</taxon>
        <taxon>Pseudomonadota</taxon>
        <taxon>Gammaproteobacteria</taxon>
        <taxon>Oceanospirillales</taxon>
        <taxon>Oceanospirillaceae</taxon>
        <taxon>Marinomonas</taxon>
    </lineage>
</organism>
<accession>A0A859D183</accession>
<gene>
    <name evidence="1" type="ORF">MP3633_1802</name>
</gene>
<evidence type="ECO:0000313" key="2">
    <source>
        <dbReference type="Proteomes" id="UP000509371"/>
    </source>
</evidence>
<reference evidence="1 2" key="1">
    <citation type="submission" date="2020-06" db="EMBL/GenBank/DDBJ databases">
        <authorList>
            <person name="Voronona O.L."/>
            <person name="Aksenova E.I."/>
            <person name="Kunda M.S."/>
            <person name="Semenov A.N."/>
            <person name="Ryzhova N."/>
        </authorList>
    </citation>
    <scope>NUCLEOTIDE SEQUENCE [LARGE SCALE GENOMIC DNA]</scope>
    <source>
        <strain evidence="1 2">MPKMM3633</strain>
    </source>
</reference>
<evidence type="ECO:0000313" key="1">
    <source>
        <dbReference type="EMBL" id="QKK80531.1"/>
    </source>
</evidence>